<dbReference type="Proteomes" id="UP001556367">
    <property type="component" value="Unassembled WGS sequence"/>
</dbReference>
<name>A0ABR3JTA7_9AGAR</name>
<comment type="caution">
    <text evidence="2">The sequence shown here is derived from an EMBL/GenBank/DDBJ whole genome shotgun (WGS) entry which is preliminary data.</text>
</comment>
<accession>A0ABR3JTA7</accession>
<proteinExistence type="predicted"/>
<dbReference type="EMBL" id="JASNQZ010000004">
    <property type="protein sequence ID" value="KAL0958367.1"/>
    <property type="molecule type" value="Genomic_DNA"/>
</dbReference>
<keyword evidence="1" id="KW-0732">Signal</keyword>
<keyword evidence="3" id="KW-1185">Reference proteome</keyword>
<gene>
    <name evidence="2" type="ORF">HGRIS_000508</name>
</gene>
<feature type="signal peptide" evidence="1">
    <location>
        <begin position="1"/>
        <end position="20"/>
    </location>
</feature>
<sequence length="181" mass="19463">MFTKLSILLTFASVMVSVLCAPHTLGQLQMGVARATQGVFLIQNSLAEMGRNSARAQAVNANLKALIGDLNAIQNDGKANNMLSKNEGEETMLSILQFLEPLGSLMRDLTAKAADFKATTIQGDNSRRIVGVTIVQLAQQNDATWAAMQNKLSDPSQKNQMNTLRSAIQVPIGETLKGFTA</sequence>
<reference evidence="3" key="1">
    <citation type="submission" date="2024-06" db="EMBL/GenBank/DDBJ databases">
        <title>Multi-omics analyses provide insights into the biosynthesis of the anticancer antibiotic pleurotin in Hohenbuehelia grisea.</title>
        <authorList>
            <person name="Weaver J.A."/>
            <person name="Alberti F."/>
        </authorList>
    </citation>
    <scope>NUCLEOTIDE SEQUENCE [LARGE SCALE GENOMIC DNA]</scope>
    <source>
        <strain evidence="3">T-177</strain>
    </source>
</reference>
<organism evidence="2 3">
    <name type="scientific">Hohenbuehelia grisea</name>
    <dbReference type="NCBI Taxonomy" id="104357"/>
    <lineage>
        <taxon>Eukaryota</taxon>
        <taxon>Fungi</taxon>
        <taxon>Dikarya</taxon>
        <taxon>Basidiomycota</taxon>
        <taxon>Agaricomycotina</taxon>
        <taxon>Agaricomycetes</taxon>
        <taxon>Agaricomycetidae</taxon>
        <taxon>Agaricales</taxon>
        <taxon>Pleurotineae</taxon>
        <taxon>Pleurotaceae</taxon>
        <taxon>Hohenbuehelia</taxon>
    </lineage>
</organism>
<evidence type="ECO:0000313" key="2">
    <source>
        <dbReference type="EMBL" id="KAL0958367.1"/>
    </source>
</evidence>
<protein>
    <submittedName>
        <fullName evidence="2">Uncharacterized protein</fullName>
    </submittedName>
</protein>
<evidence type="ECO:0000256" key="1">
    <source>
        <dbReference type="SAM" id="SignalP"/>
    </source>
</evidence>
<evidence type="ECO:0000313" key="3">
    <source>
        <dbReference type="Proteomes" id="UP001556367"/>
    </source>
</evidence>
<feature type="chain" id="PRO_5045087784" evidence="1">
    <location>
        <begin position="21"/>
        <end position="181"/>
    </location>
</feature>